<name>A0A1H6ULG9_9FLAO</name>
<keyword evidence="2" id="KW-1185">Reference proteome</keyword>
<evidence type="ECO:0000313" key="1">
    <source>
        <dbReference type="EMBL" id="SEI93138.1"/>
    </source>
</evidence>
<dbReference type="STRING" id="402734.SAMN05660918_1957"/>
<dbReference type="EMBL" id="FNYA01000004">
    <property type="protein sequence ID" value="SEI93138.1"/>
    <property type="molecule type" value="Genomic_DNA"/>
</dbReference>
<accession>A0A1H6ULG9</accession>
<sequence length="83" mass="9780">MLSDKKCKQILNQNGFFYTDVEVILIKETLYKLIEIIHKDDLQNKFKSEKNVSVNDIQQRNESTIMCSTFPFLPNPKPIYKLV</sequence>
<gene>
    <name evidence="1" type="ORF">SAMN05660918_1957</name>
</gene>
<protein>
    <submittedName>
        <fullName evidence="1">Uncharacterized protein</fullName>
    </submittedName>
</protein>
<dbReference type="AlphaFoldDB" id="A0A1H6ULG9"/>
<organism evidence="1 2">
    <name type="scientific">Flavobacterium terrigena</name>
    <dbReference type="NCBI Taxonomy" id="402734"/>
    <lineage>
        <taxon>Bacteria</taxon>
        <taxon>Pseudomonadati</taxon>
        <taxon>Bacteroidota</taxon>
        <taxon>Flavobacteriia</taxon>
        <taxon>Flavobacteriales</taxon>
        <taxon>Flavobacteriaceae</taxon>
        <taxon>Flavobacterium</taxon>
    </lineage>
</organism>
<proteinExistence type="predicted"/>
<dbReference type="Proteomes" id="UP000199702">
    <property type="component" value="Unassembled WGS sequence"/>
</dbReference>
<reference evidence="2" key="1">
    <citation type="submission" date="2016-10" db="EMBL/GenBank/DDBJ databases">
        <authorList>
            <person name="Varghese N."/>
            <person name="Submissions S."/>
        </authorList>
    </citation>
    <scope>NUCLEOTIDE SEQUENCE [LARGE SCALE GENOMIC DNA]</scope>
    <source>
        <strain evidence="2">DSM 17934</strain>
    </source>
</reference>
<evidence type="ECO:0000313" key="2">
    <source>
        <dbReference type="Proteomes" id="UP000199702"/>
    </source>
</evidence>
<dbReference type="RefSeq" id="WP_091312352.1">
    <property type="nucleotide sequence ID" value="NZ_CBCSJU010000004.1"/>
</dbReference>